<keyword evidence="1" id="KW-0732">Signal</keyword>
<protein>
    <recommendedName>
        <fullName evidence="4">C1q domain-containing protein</fullName>
    </recommendedName>
</protein>
<dbReference type="Proteomes" id="UP001317191">
    <property type="component" value="Unassembled WGS sequence"/>
</dbReference>
<evidence type="ECO:0000256" key="1">
    <source>
        <dbReference type="SAM" id="SignalP"/>
    </source>
</evidence>
<evidence type="ECO:0000313" key="3">
    <source>
        <dbReference type="Proteomes" id="UP001317191"/>
    </source>
</evidence>
<accession>A0ABT0TK60</accession>
<evidence type="ECO:0008006" key="4">
    <source>
        <dbReference type="Google" id="ProtNLM"/>
    </source>
</evidence>
<proteinExistence type="predicted"/>
<reference evidence="2 3" key="1">
    <citation type="submission" date="2022-05" db="EMBL/GenBank/DDBJ databases">
        <title>Flavobacterium sp., isolated from activated sludge.</title>
        <authorList>
            <person name="Ran Q."/>
        </authorList>
    </citation>
    <scope>NUCLEOTIDE SEQUENCE [LARGE SCALE GENOMIC DNA]</scope>
    <source>
        <strain evidence="2 3">HXWNR70</strain>
    </source>
</reference>
<name>A0ABT0TK60_9FLAO</name>
<gene>
    <name evidence="2" type="ORF">NAT50_00695</name>
</gene>
<organism evidence="2 3">
    <name type="scientific">Flavobacterium luminosum</name>
    <dbReference type="NCBI Taxonomy" id="2949086"/>
    <lineage>
        <taxon>Bacteria</taxon>
        <taxon>Pseudomonadati</taxon>
        <taxon>Bacteroidota</taxon>
        <taxon>Flavobacteriia</taxon>
        <taxon>Flavobacteriales</taxon>
        <taxon>Flavobacteriaceae</taxon>
        <taxon>Flavobacterium</taxon>
    </lineage>
</organism>
<evidence type="ECO:0000313" key="2">
    <source>
        <dbReference type="EMBL" id="MCL9807875.1"/>
    </source>
</evidence>
<dbReference type="RefSeq" id="WP_250590475.1">
    <property type="nucleotide sequence ID" value="NZ_JAMLJM010000001.1"/>
</dbReference>
<feature type="signal peptide" evidence="1">
    <location>
        <begin position="1"/>
        <end position="18"/>
    </location>
</feature>
<feature type="chain" id="PRO_5046584782" description="C1q domain-containing protein" evidence="1">
    <location>
        <begin position="19"/>
        <end position="232"/>
    </location>
</feature>
<comment type="caution">
    <text evidence="2">The sequence shown here is derived from an EMBL/GenBank/DDBJ whole genome shotgun (WGS) entry which is preliminary data.</text>
</comment>
<dbReference type="EMBL" id="JAMLJM010000001">
    <property type="protein sequence ID" value="MCL9807875.1"/>
    <property type="molecule type" value="Genomic_DNA"/>
</dbReference>
<dbReference type="InterPro" id="IPR008983">
    <property type="entry name" value="Tumour_necrosis_fac-like_dom"/>
</dbReference>
<sequence length="232" mass="25000">MRKIATLIVLLTCSQVFSQVGIGTITPSETLDINGSLRVRTRTTGAVTDSVLVANTTGVVKRVNARDLVNNTFSGRTLVKGSLSTGGLISLTLLGDIFNTTRLIPFTEEFDLGNEFNSSIFTANEAGYYDIGVQLKNENFVTVDTDFGVVILKGNVAGTSYTEIARNSSVNATISIPPLTTLAITPYRQINTVVYLNAGEKIKFHLVAGLLGLSINLVGKNTESFFSIQRIR</sequence>
<dbReference type="Gene3D" id="2.60.120.40">
    <property type="match status" value="1"/>
</dbReference>
<keyword evidence="3" id="KW-1185">Reference proteome</keyword>